<evidence type="ECO:0000313" key="3">
    <source>
        <dbReference type="Proteomes" id="UP000092321"/>
    </source>
</evidence>
<dbReference type="InterPro" id="IPR023473">
    <property type="entry name" value="AMMECR1"/>
</dbReference>
<dbReference type="AlphaFoldDB" id="A0A1B7T8K7"/>
<dbReference type="PANTHER" id="PTHR13016">
    <property type="entry name" value="AMMECR1 HOMOLOG"/>
    <property type="match status" value="1"/>
</dbReference>
<dbReference type="PANTHER" id="PTHR13016:SF0">
    <property type="entry name" value="AMME SYNDROME CANDIDATE GENE 1 PROTEIN"/>
    <property type="match status" value="1"/>
</dbReference>
<organism evidence="2 3">
    <name type="scientific">Hanseniaspora valbyensis NRRL Y-1626</name>
    <dbReference type="NCBI Taxonomy" id="766949"/>
    <lineage>
        <taxon>Eukaryota</taxon>
        <taxon>Fungi</taxon>
        <taxon>Dikarya</taxon>
        <taxon>Ascomycota</taxon>
        <taxon>Saccharomycotina</taxon>
        <taxon>Saccharomycetes</taxon>
        <taxon>Saccharomycodales</taxon>
        <taxon>Saccharomycodaceae</taxon>
        <taxon>Hanseniaspora</taxon>
    </lineage>
</organism>
<proteinExistence type="predicted"/>
<protein>
    <recommendedName>
        <fullName evidence="1">AMMECR1 domain-containing protein</fullName>
    </recommendedName>
</protein>
<sequence length="278" mass="32944">MVTETVVDKEINIYPFFCFYTLYNKFFKNNKPLTLKEICNKSPFENQSDKISLGKVPLFVTWLKKDTLIQEDDREESESASDIEDTDYDLRGCIGTFSRLDLEEGLREYALIAAFNDTRFPIIKYDELKYLKCKVSILQDFKIIYDKTMTDTRMHPLHAQRDTNNFWSHIDRNFHILPDDLQETNGIEIKFTYYTSKYSSTFLPEVMVENDFDLEETFDHLIKKALSRDYTKSDDLSLITKVIMRNPKEYIDKVIVYKSAKSGLTYKQFKKVLDNWEL</sequence>
<dbReference type="Pfam" id="PF01871">
    <property type="entry name" value="AMMECR1"/>
    <property type="match status" value="1"/>
</dbReference>
<dbReference type="Proteomes" id="UP000092321">
    <property type="component" value="Unassembled WGS sequence"/>
</dbReference>
<feature type="domain" description="AMMECR1" evidence="1">
    <location>
        <begin position="3"/>
        <end position="258"/>
    </location>
</feature>
<keyword evidence="3" id="KW-1185">Reference proteome</keyword>
<dbReference type="PROSITE" id="PS51112">
    <property type="entry name" value="AMMECR1"/>
    <property type="match status" value="1"/>
</dbReference>
<dbReference type="InterPro" id="IPR036071">
    <property type="entry name" value="AMMECR1_dom_sf"/>
</dbReference>
<reference evidence="3" key="1">
    <citation type="journal article" date="2016" name="Proc. Natl. Acad. Sci. U.S.A.">
        <title>Comparative genomics of biotechnologically important yeasts.</title>
        <authorList>
            <person name="Riley R."/>
            <person name="Haridas S."/>
            <person name="Wolfe K.H."/>
            <person name="Lopes M.R."/>
            <person name="Hittinger C.T."/>
            <person name="Goeker M."/>
            <person name="Salamov A.A."/>
            <person name="Wisecaver J.H."/>
            <person name="Long T.M."/>
            <person name="Calvey C.H."/>
            <person name="Aerts A.L."/>
            <person name="Barry K.W."/>
            <person name="Choi C."/>
            <person name="Clum A."/>
            <person name="Coughlan A.Y."/>
            <person name="Deshpande S."/>
            <person name="Douglass A.P."/>
            <person name="Hanson S.J."/>
            <person name="Klenk H.-P."/>
            <person name="LaButti K.M."/>
            <person name="Lapidus A."/>
            <person name="Lindquist E.A."/>
            <person name="Lipzen A.M."/>
            <person name="Meier-Kolthoff J.P."/>
            <person name="Ohm R.A."/>
            <person name="Otillar R.P."/>
            <person name="Pangilinan J.L."/>
            <person name="Peng Y."/>
            <person name="Rokas A."/>
            <person name="Rosa C.A."/>
            <person name="Scheuner C."/>
            <person name="Sibirny A.A."/>
            <person name="Slot J.C."/>
            <person name="Stielow J.B."/>
            <person name="Sun H."/>
            <person name="Kurtzman C.P."/>
            <person name="Blackwell M."/>
            <person name="Grigoriev I.V."/>
            <person name="Jeffries T.W."/>
        </authorList>
    </citation>
    <scope>NUCLEOTIDE SEQUENCE [LARGE SCALE GENOMIC DNA]</scope>
    <source>
        <strain evidence="3">NRRL Y-1626</strain>
    </source>
</reference>
<evidence type="ECO:0000259" key="1">
    <source>
        <dbReference type="PROSITE" id="PS51112"/>
    </source>
</evidence>
<accession>A0A1B7T8K7</accession>
<evidence type="ECO:0000313" key="2">
    <source>
        <dbReference type="EMBL" id="OBA25054.1"/>
    </source>
</evidence>
<dbReference type="InterPro" id="IPR027485">
    <property type="entry name" value="AMMECR1_N"/>
</dbReference>
<dbReference type="Gene3D" id="3.30.1490.150">
    <property type="entry name" value="Hypothetical protein ph0010, domain 2"/>
    <property type="match status" value="1"/>
</dbReference>
<dbReference type="OrthoDB" id="24630at2759"/>
<name>A0A1B7T8K7_9ASCO</name>
<dbReference type="SUPFAM" id="SSF143447">
    <property type="entry name" value="AMMECR1-like"/>
    <property type="match status" value="1"/>
</dbReference>
<dbReference type="Gene3D" id="3.30.700.20">
    <property type="entry name" value="Hypothetical protein ph0010, domain 1"/>
    <property type="match status" value="1"/>
</dbReference>
<gene>
    <name evidence="2" type="ORF">HANVADRAFT_54151</name>
</gene>
<comment type="caution">
    <text evidence="2">The sequence shown here is derived from an EMBL/GenBank/DDBJ whole genome shotgun (WGS) entry which is preliminary data.</text>
</comment>
<dbReference type="InterPro" id="IPR002733">
    <property type="entry name" value="AMMECR1_domain"/>
</dbReference>
<dbReference type="EMBL" id="LXPE01000267">
    <property type="protein sequence ID" value="OBA25054.1"/>
    <property type="molecule type" value="Genomic_DNA"/>
</dbReference>